<evidence type="ECO:0000256" key="1">
    <source>
        <dbReference type="ARBA" id="ARBA00022448"/>
    </source>
</evidence>
<evidence type="ECO:0000259" key="7">
    <source>
        <dbReference type="PROSITE" id="PS51373"/>
    </source>
</evidence>
<dbReference type="AlphaFoldDB" id="A0A0K1Q6W0"/>
<name>A0A0K1Q6W0_9BACT</name>
<evidence type="ECO:0000313" key="8">
    <source>
        <dbReference type="EMBL" id="AKV01454.1"/>
    </source>
</evidence>
<dbReference type="GO" id="GO:0051539">
    <property type="term" value="F:4 iron, 4 sulfur cluster binding"/>
    <property type="evidence" value="ECO:0007669"/>
    <property type="project" value="UniProtKB-KW"/>
</dbReference>
<dbReference type="KEGG" id="llu:AKJ09_08117"/>
<keyword evidence="3" id="KW-0479">Metal-binding</keyword>
<evidence type="ECO:0000256" key="4">
    <source>
        <dbReference type="ARBA" id="ARBA00022982"/>
    </source>
</evidence>
<gene>
    <name evidence="8" type="ORF">AKJ09_08117</name>
</gene>
<dbReference type="PROSITE" id="PS51373">
    <property type="entry name" value="HIPIP"/>
    <property type="match status" value="1"/>
</dbReference>
<keyword evidence="5" id="KW-0408">Iron</keyword>
<feature type="domain" description="High potential iron-sulfur proteins family profile" evidence="7">
    <location>
        <begin position="36"/>
        <end position="105"/>
    </location>
</feature>
<organism evidence="8 9">
    <name type="scientific">Labilithrix luteola</name>
    <dbReference type="NCBI Taxonomy" id="1391654"/>
    <lineage>
        <taxon>Bacteria</taxon>
        <taxon>Pseudomonadati</taxon>
        <taxon>Myxococcota</taxon>
        <taxon>Polyangia</taxon>
        <taxon>Polyangiales</taxon>
        <taxon>Labilitrichaceae</taxon>
        <taxon>Labilithrix</taxon>
    </lineage>
</organism>
<keyword evidence="2" id="KW-0004">4Fe-4S</keyword>
<dbReference type="STRING" id="1391654.AKJ09_08117"/>
<dbReference type="InterPro" id="IPR036369">
    <property type="entry name" value="HIPIP_sf"/>
</dbReference>
<evidence type="ECO:0000313" key="9">
    <source>
        <dbReference type="Proteomes" id="UP000064967"/>
    </source>
</evidence>
<evidence type="ECO:0000256" key="3">
    <source>
        <dbReference type="ARBA" id="ARBA00022723"/>
    </source>
</evidence>
<accession>A0A0K1Q6W0</accession>
<keyword evidence="6" id="KW-0411">Iron-sulfur</keyword>
<evidence type="ECO:0000256" key="2">
    <source>
        <dbReference type="ARBA" id="ARBA00022485"/>
    </source>
</evidence>
<keyword evidence="1" id="KW-0813">Transport</keyword>
<dbReference type="OrthoDB" id="5334781at2"/>
<evidence type="ECO:0000256" key="6">
    <source>
        <dbReference type="ARBA" id="ARBA00023014"/>
    </source>
</evidence>
<dbReference type="InterPro" id="IPR000170">
    <property type="entry name" value="High_potential_FeS_prot"/>
</dbReference>
<evidence type="ECO:0000256" key="5">
    <source>
        <dbReference type="ARBA" id="ARBA00023004"/>
    </source>
</evidence>
<sequence length="105" mass="11121">MKDPIDRREAIRRLALFSTAALASQLLPACKSKPSCNDVSGLSADDVRARNDMAGYVEHAPDPAKKCSGCMHYLPGAPNACGGCKVVKGPIDAEAYCRLWAATPS</sequence>
<dbReference type="Proteomes" id="UP000064967">
    <property type="component" value="Chromosome"/>
</dbReference>
<dbReference type="SUPFAM" id="SSF57652">
    <property type="entry name" value="HIPIP (high potential iron protein)"/>
    <property type="match status" value="1"/>
</dbReference>
<proteinExistence type="predicted"/>
<dbReference type="GO" id="GO:0019646">
    <property type="term" value="P:aerobic electron transport chain"/>
    <property type="evidence" value="ECO:0007669"/>
    <property type="project" value="InterPro"/>
</dbReference>
<dbReference type="RefSeq" id="WP_146652551.1">
    <property type="nucleotide sequence ID" value="NZ_CP012333.1"/>
</dbReference>
<dbReference type="GO" id="GO:0009055">
    <property type="term" value="F:electron transfer activity"/>
    <property type="evidence" value="ECO:0007669"/>
    <property type="project" value="InterPro"/>
</dbReference>
<reference evidence="8 9" key="1">
    <citation type="submission" date="2015-08" db="EMBL/GenBank/DDBJ databases">
        <authorList>
            <person name="Babu N.S."/>
            <person name="Beckwith C.J."/>
            <person name="Beseler K.G."/>
            <person name="Brison A."/>
            <person name="Carone J.V."/>
            <person name="Caskin T.P."/>
            <person name="Diamond M."/>
            <person name="Durham M.E."/>
            <person name="Foxe J.M."/>
            <person name="Go M."/>
            <person name="Henderson B.A."/>
            <person name="Jones I.B."/>
            <person name="McGettigan J.A."/>
            <person name="Micheletti S.J."/>
            <person name="Nasrallah M.E."/>
            <person name="Ortiz D."/>
            <person name="Piller C.R."/>
            <person name="Privatt S.R."/>
            <person name="Schneider S.L."/>
            <person name="Sharp S."/>
            <person name="Smith T.C."/>
            <person name="Stanton J.D."/>
            <person name="Ullery H.E."/>
            <person name="Wilson R.J."/>
            <person name="Serrano M.G."/>
            <person name="Buck G."/>
            <person name="Lee V."/>
            <person name="Wang Y."/>
            <person name="Carvalho R."/>
            <person name="Voegtly L."/>
            <person name="Shi R."/>
            <person name="Duckworth R."/>
            <person name="Johnson A."/>
            <person name="Loviza R."/>
            <person name="Walstead R."/>
            <person name="Shah Z."/>
            <person name="Kiflezghi M."/>
            <person name="Wade K."/>
            <person name="Ball S.L."/>
            <person name="Bradley K.W."/>
            <person name="Asai D.J."/>
            <person name="Bowman C.A."/>
            <person name="Russell D.A."/>
            <person name="Pope W.H."/>
            <person name="Jacobs-Sera D."/>
            <person name="Hendrix R.W."/>
            <person name="Hatfull G.F."/>
        </authorList>
    </citation>
    <scope>NUCLEOTIDE SEQUENCE [LARGE SCALE GENOMIC DNA]</scope>
    <source>
        <strain evidence="8 9">DSM 27648</strain>
    </source>
</reference>
<dbReference type="GO" id="GO:0046872">
    <property type="term" value="F:metal ion binding"/>
    <property type="evidence" value="ECO:0007669"/>
    <property type="project" value="UniProtKB-KW"/>
</dbReference>
<keyword evidence="9" id="KW-1185">Reference proteome</keyword>
<dbReference type="EMBL" id="CP012333">
    <property type="protein sequence ID" value="AKV01454.1"/>
    <property type="molecule type" value="Genomic_DNA"/>
</dbReference>
<protein>
    <submittedName>
        <fullName evidence="8">High-potential iron-sulfur protein</fullName>
    </submittedName>
</protein>
<keyword evidence="4" id="KW-0249">Electron transport</keyword>
<dbReference type="Gene3D" id="4.10.490.10">
    <property type="entry name" value="High potential iron-sulphur protein"/>
    <property type="match status" value="1"/>
</dbReference>